<gene>
    <name evidence="1" type="ORF">NQ318_002450</name>
</gene>
<keyword evidence="2" id="KW-1185">Reference proteome</keyword>
<organism evidence="1 2">
    <name type="scientific">Aromia moschata</name>
    <dbReference type="NCBI Taxonomy" id="1265417"/>
    <lineage>
        <taxon>Eukaryota</taxon>
        <taxon>Metazoa</taxon>
        <taxon>Ecdysozoa</taxon>
        <taxon>Arthropoda</taxon>
        <taxon>Hexapoda</taxon>
        <taxon>Insecta</taxon>
        <taxon>Pterygota</taxon>
        <taxon>Neoptera</taxon>
        <taxon>Endopterygota</taxon>
        <taxon>Coleoptera</taxon>
        <taxon>Polyphaga</taxon>
        <taxon>Cucujiformia</taxon>
        <taxon>Chrysomeloidea</taxon>
        <taxon>Cerambycidae</taxon>
        <taxon>Cerambycinae</taxon>
        <taxon>Callichromatini</taxon>
        <taxon>Aromia</taxon>
    </lineage>
</organism>
<proteinExistence type="predicted"/>
<accession>A0AAV8Y8I6</accession>
<evidence type="ECO:0000313" key="2">
    <source>
        <dbReference type="Proteomes" id="UP001162162"/>
    </source>
</evidence>
<comment type="caution">
    <text evidence="1">The sequence shown here is derived from an EMBL/GenBank/DDBJ whole genome shotgun (WGS) entry which is preliminary data.</text>
</comment>
<reference evidence="1" key="1">
    <citation type="journal article" date="2023" name="Insect Mol. Biol.">
        <title>Genome sequencing provides insights into the evolution of gene families encoding plant cell wall-degrading enzymes in longhorned beetles.</title>
        <authorList>
            <person name="Shin N.R."/>
            <person name="Okamura Y."/>
            <person name="Kirsch R."/>
            <person name="Pauchet Y."/>
        </authorList>
    </citation>
    <scope>NUCLEOTIDE SEQUENCE</scope>
    <source>
        <strain evidence="1">AMC_N1</strain>
    </source>
</reference>
<protein>
    <submittedName>
        <fullName evidence="1">Uncharacterized protein</fullName>
    </submittedName>
</protein>
<evidence type="ECO:0000313" key="1">
    <source>
        <dbReference type="EMBL" id="KAJ8947092.1"/>
    </source>
</evidence>
<dbReference type="EMBL" id="JAPWTK010000169">
    <property type="protein sequence ID" value="KAJ8947092.1"/>
    <property type="molecule type" value="Genomic_DNA"/>
</dbReference>
<dbReference type="Proteomes" id="UP001162162">
    <property type="component" value="Unassembled WGS sequence"/>
</dbReference>
<sequence length="66" mass="6914">MHSSGMVPTHKIQIQANGSPQIIAASPDGLSGSSTQVCLDPAGYSSDVDVCRSFTKAHMYCVETTV</sequence>
<dbReference type="AlphaFoldDB" id="A0AAV8Y8I6"/>
<name>A0AAV8Y8I6_9CUCU</name>